<reference evidence="3" key="1">
    <citation type="journal article" date="2014" name="Front. Microbiol.">
        <title>High frequency of phylogenetically diverse reductive dehalogenase-homologous genes in deep subseafloor sedimentary metagenomes.</title>
        <authorList>
            <person name="Kawai M."/>
            <person name="Futagami T."/>
            <person name="Toyoda A."/>
            <person name="Takaki Y."/>
            <person name="Nishi S."/>
            <person name="Hori S."/>
            <person name="Arai W."/>
            <person name="Tsubouchi T."/>
            <person name="Morono Y."/>
            <person name="Uchiyama I."/>
            <person name="Ito T."/>
            <person name="Fujiyama A."/>
            <person name="Inagaki F."/>
            <person name="Takami H."/>
        </authorList>
    </citation>
    <scope>NUCLEOTIDE SEQUENCE</scope>
    <source>
        <strain evidence="3">Expedition CK06-06</strain>
    </source>
</reference>
<dbReference type="PANTHER" id="PTHR43669:SF3">
    <property type="entry name" value="ALCOHOL DEHYDROGENASE, PUTATIVE (AFU_ORTHOLOGUE AFUA_3G03445)-RELATED"/>
    <property type="match status" value="1"/>
</dbReference>
<dbReference type="InterPro" id="IPR002347">
    <property type="entry name" value="SDR_fam"/>
</dbReference>
<accession>X0YRG2</accession>
<comment type="similarity">
    <text evidence="1">Belongs to the short-chain dehydrogenases/reductases (SDR) family.</text>
</comment>
<dbReference type="EMBL" id="BARS01048704">
    <property type="protein sequence ID" value="GAG39316.1"/>
    <property type="molecule type" value="Genomic_DNA"/>
</dbReference>
<dbReference type="PRINTS" id="PR00081">
    <property type="entry name" value="GDHRDH"/>
</dbReference>
<proteinExistence type="inferred from homology"/>
<evidence type="ECO:0000256" key="2">
    <source>
        <dbReference type="ARBA" id="ARBA00023002"/>
    </source>
</evidence>
<dbReference type="CDD" id="cd05233">
    <property type="entry name" value="SDR_c"/>
    <property type="match status" value="1"/>
</dbReference>
<dbReference type="AlphaFoldDB" id="X0YRG2"/>
<dbReference type="InterPro" id="IPR036291">
    <property type="entry name" value="NAD(P)-bd_dom_sf"/>
</dbReference>
<sequence length="174" mass="18262">MNEKSPPLKDKVALITGAAGAIGYAISQALLENGCRVAVSDLPGQRLDDFTADLKKQASERVIGVGLDVTNKDSVTNGFQSVIDTWGKINIVVINAGIALVSTLIEMDIEAFRKLEKVNVEGTLLTLAEAGRRFIKQAAGGDIIIMSTKNVPSPSAGFGAYSATKAACQGRIQA</sequence>
<evidence type="ECO:0000313" key="3">
    <source>
        <dbReference type="EMBL" id="GAG39316.1"/>
    </source>
</evidence>
<gene>
    <name evidence="3" type="ORF">S01H1_72947</name>
</gene>
<dbReference type="PANTHER" id="PTHR43669">
    <property type="entry name" value="5-KETO-D-GLUCONATE 5-REDUCTASE"/>
    <property type="match status" value="1"/>
</dbReference>
<dbReference type="SUPFAM" id="SSF51735">
    <property type="entry name" value="NAD(P)-binding Rossmann-fold domains"/>
    <property type="match status" value="1"/>
</dbReference>
<name>X0YRG2_9ZZZZ</name>
<keyword evidence="2" id="KW-0560">Oxidoreductase</keyword>
<feature type="non-terminal residue" evidence="3">
    <location>
        <position position="174"/>
    </location>
</feature>
<dbReference type="GO" id="GO:0016491">
    <property type="term" value="F:oxidoreductase activity"/>
    <property type="evidence" value="ECO:0007669"/>
    <property type="project" value="UniProtKB-KW"/>
</dbReference>
<organism evidence="3">
    <name type="scientific">marine sediment metagenome</name>
    <dbReference type="NCBI Taxonomy" id="412755"/>
    <lineage>
        <taxon>unclassified sequences</taxon>
        <taxon>metagenomes</taxon>
        <taxon>ecological metagenomes</taxon>
    </lineage>
</organism>
<comment type="caution">
    <text evidence="3">The sequence shown here is derived from an EMBL/GenBank/DDBJ whole genome shotgun (WGS) entry which is preliminary data.</text>
</comment>
<evidence type="ECO:0000256" key="1">
    <source>
        <dbReference type="ARBA" id="ARBA00006484"/>
    </source>
</evidence>
<evidence type="ECO:0008006" key="4">
    <source>
        <dbReference type="Google" id="ProtNLM"/>
    </source>
</evidence>
<dbReference type="Pfam" id="PF00106">
    <property type="entry name" value="adh_short"/>
    <property type="match status" value="1"/>
</dbReference>
<dbReference type="Gene3D" id="3.40.50.720">
    <property type="entry name" value="NAD(P)-binding Rossmann-like Domain"/>
    <property type="match status" value="1"/>
</dbReference>
<protein>
    <recommendedName>
        <fullName evidence="4">Short-chain dehydrogenase/reductase SDR</fullName>
    </recommendedName>
</protein>